<dbReference type="Pfam" id="PF17657">
    <property type="entry name" value="DNA_pol3_finger"/>
    <property type="match status" value="1"/>
</dbReference>
<evidence type="ECO:0000256" key="7">
    <source>
        <dbReference type="ARBA" id="ARBA00022801"/>
    </source>
</evidence>
<protein>
    <recommendedName>
        <fullName evidence="11">DNA polymerase III PolC-type</fullName>
        <shortName evidence="11">PolIII</shortName>
        <ecNumber evidence="11">2.7.7.7</ecNumber>
    </recommendedName>
</protein>
<evidence type="ECO:0000256" key="10">
    <source>
        <dbReference type="ARBA" id="ARBA00049244"/>
    </source>
</evidence>
<dbReference type="EC" id="2.7.7.7" evidence="11"/>
<evidence type="ECO:0000256" key="6">
    <source>
        <dbReference type="ARBA" id="ARBA00022722"/>
    </source>
</evidence>
<evidence type="ECO:0000256" key="4">
    <source>
        <dbReference type="ARBA" id="ARBA00022695"/>
    </source>
</evidence>
<proteinExistence type="inferred from homology"/>
<dbReference type="InterPro" id="IPR006054">
    <property type="entry name" value="DnaQ"/>
</dbReference>
<feature type="domain" description="Polymerase/histidinol phosphatase N-terminal" evidence="13">
    <location>
        <begin position="316"/>
        <end position="383"/>
    </location>
</feature>
<keyword evidence="7 11" id="KW-0378">Hydrolase</keyword>
<dbReference type="InterPro" id="IPR012337">
    <property type="entry name" value="RNaseH-like_sf"/>
</dbReference>
<dbReference type="PANTHER" id="PTHR32294">
    <property type="entry name" value="DNA POLYMERASE III SUBUNIT ALPHA"/>
    <property type="match status" value="1"/>
</dbReference>
<dbReference type="Pfam" id="PF07733">
    <property type="entry name" value="DNA_pol3_alpha"/>
    <property type="match status" value="2"/>
</dbReference>
<keyword evidence="6 11" id="KW-0540">Nuclease</keyword>
<dbReference type="NCBIfam" id="TIGR00573">
    <property type="entry name" value="dnaq"/>
    <property type="match status" value="1"/>
</dbReference>
<dbReference type="Gene3D" id="3.20.20.140">
    <property type="entry name" value="Metal-dependent hydrolases"/>
    <property type="match status" value="2"/>
</dbReference>
<evidence type="ECO:0000259" key="12">
    <source>
        <dbReference type="SMART" id="SM00479"/>
    </source>
</evidence>
<evidence type="ECO:0000256" key="5">
    <source>
        <dbReference type="ARBA" id="ARBA00022705"/>
    </source>
</evidence>
<dbReference type="InterPro" id="IPR012340">
    <property type="entry name" value="NA-bd_OB-fold"/>
</dbReference>
<dbReference type="CDD" id="cd07435">
    <property type="entry name" value="PHP_PolIIIA_POLC"/>
    <property type="match status" value="1"/>
</dbReference>
<dbReference type="InterPro" id="IPR040982">
    <property type="entry name" value="DNA_pol3_finger"/>
</dbReference>
<comment type="function">
    <text evidence="1 11">Required for replicative DNA synthesis. This DNA polymerase also exhibits 3' to 5' exonuclease activity.</text>
</comment>
<dbReference type="SMART" id="SM00479">
    <property type="entry name" value="EXOIII"/>
    <property type="match status" value="1"/>
</dbReference>
<dbReference type="InterPro" id="IPR044923">
    <property type="entry name" value="PolC_middle_finger_sf"/>
</dbReference>
<evidence type="ECO:0000256" key="8">
    <source>
        <dbReference type="ARBA" id="ARBA00022839"/>
    </source>
</evidence>
<dbReference type="Gene3D" id="3.30.420.10">
    <property type="entry name" value="Ribonuclease H-like superfamily/Ribonuclease H"/>
    <property type="match status" value="1"/>
</dbReference>
<dbReference type="InterPro" id="IPR011708">
    <property type="entry name" value="DNA_pol3_alpha_NTPase_dom"/>
</dbReference>
<dbReference type="CDD" id="cd06127">
    <property type="entry name" value="DEDDh"/>
    <property type="match status" value="1"/>
</dbReference>
<dbReference type="Pfam" id="PF14579">
    <property type="entry name" value="HHH_6"/>
    <property type="match status" value="1"/>
</dbReference>
<keyword evidence="8 11" id="KW-0269">Exonuclease</keyword>
<dbReference type="Gene3D" id="1.10.150.870">
    <property type="match status" value="1"/>
</dbReference>
<dbReference type="SMART" id="SM00481">
    <property type="entry name" value="POLIIIAc"/>
    <property type="match status" value="1"/>
</dbReference>
<evidence type="ECO:0000313" key="14">
    <source>
        <dbReference type="EMBL" id="SUB57114.1"/>
    </source>
</evidence>
<dbReference type="GO" id="GO:0005737">
    <property type="term" value="C:cytoplasm"/>
    <property type="evidence" value="ECO:0007669"/>
    <property type="project" value="UniProtKB-SubCell"/>
</dbReference>
<dbReference type="SUPFAM" id="SSF53098">
    <property type="entry name" value="Ribonuclease H-like"/>
    <property type="match status" value="1"/>
</dbReference>
<dbReference type="GO" id="GO:0003677">
    <property type="term" value="F:DNA binding"/>
    <property type="evidence" value="ECO:0007669"/>
    <property type="project" value="UniProtKB-UniRule"/>
</dbReference>
<evidence type="ECO:0000313" key="15">
    <source>
        <dbReference type="Proteomes" id="UP000255517"/>
    </source>
</evidence>
<sequence>MDLKIILDKLNVKYDENLSAKIKSVKYKKSSKEIFIEIDSNEDLESYLNNQIEQALREYFDSSTIHLSYNKISNPYIDEYDLITKEITNYNPSSSSWLNDMSIKIDKEHLQVDILCPSEEVYHSLISNGLSKILQDKLILFDDYKINFVKNINKEPDKELFINKFEEEEKNICKLTELKPTEQSKKIDNIKSDDNKYIYKSGRFKLGDYTKLIDMSINNPNMTFEADIFKIEYRELKNCILASFSVTDYSYSLLCKAFLKDKEIEKFQNEFNNGDHVLIGGQLSYDTFSKCDTLMIRYMEKTEKEMPKDTAQEKRVELRVHTKMSQMNGVTSFSDFAKRAKSFGHKAIAITDVSDVQGFPEAMDASKDFDIKVIYGLDANFVDDEEDVVINYNENKSYNAYVVFDIETTGLSPIRDKITEIGAVKIVDGIITERFSQLINPQMLIPEKVQELTRITNALVENEPTIEEVAPKFYDFIKDSVLVAHNAKFDTAFIRRVFKENDLDFINPILDTLSFARATVKDTKKFNLATLCKKFGVSLVGAHRAVNDAEATAHLFIKLINKIFDPKHIDFNKLNSLKSQIEPEILFESSLSILTKNEEGLKNLYKLVSDSHMNYFNRVAKVPRSLINKYRKGLLIGSGDESGEIFNAFFRNLEIDEVEKIASFYDYLEIQPIDNFIPSLLRNKLTREDIIEINKKICKVGENLGIPVIATSNCFYLDEKDDLVRRIILNGKVGVPDYNAKIKQKLYFKSTDLMLEEFSYLGADKAMEVVVTNTNLINDSIDNVKPIPDGKYPPVIEGSEETLKNITYKKAHEIYGDPLPQIVEARLKKELDSIISNGYAVLYIIAQKLVKKSNDDGYLVGSRGSVGSSFAAHMADITEVNPLPAHYICPQCKYSEFMEDPTIGSGVDLADKNCPKCGHKLNKNGHNIPFEVFLGFYGDKEPDIDLNFAGEYQPNAHKYTEELFGKGYVFRAGTIGKVAYKTAYGYVKKFFENQEDISQTEVDRLTIEATGVKRTSGQHPGGVMICPKSKDIFDFTPIQYPADDKSSGVITTHFDYNFIHGKILKLDILGHDGPTIIKMLEDFIGIDTSKIPLDDKDTLSLFSSGEKLNLDKNIFDVSTGTLGIPEFGTGFVRQMLIDTKPKNFAELVRISGLSHGTDVWLGNAADLVSSGQASLSEVICTREDIMLYLIAAGAENKMAFDTMEKVRKGKGLTDEQIKIMNNLKLPPWYIDSCLKIKYMFPKAHAVAYVMLSFRIAYCKLNYPLAFYATYFTIKLSDFVGEVIINGPEAIKAQIDFINNKETPSSKEQTQMPIYEVALEMYSRGLEFLPVDIYKSKAQEFTIEDKKIRMPLRALTGVGEQAAKNIIEARNDGQFLSKEDLLKRAKVGKSLLNIFEINNVIKDMDDTNQISMFNMF</sequence>
<dbReference type="Proteomes" id="UP000255517">
    <property type="component" value="Unassembled WGS sequence"/>
</dbReference>
<dbReference type="InterPro" id="IPR036397">
    <property type="entry name" value="RNaseH_sf"/>
</dbReference>
<comment type="similarity">
    <text evidence="11">Belongs to the DNA polymerase type-C family. PolC subfamily.</text>
</comment>
<dbReference type="HAMAP" id="MF_00356">
    <property type="entry name" value="DNApol_PolC"/>
    <property type="match status" value="1"/>
</dbReference>
<dbReference type="OrthoDB" id="9804290at2"/>
<dbReference type="PANTHER" id="PTHR32294:SF5">
    <property type="entry name" value="DNA POLYMERASE III POLC-TYPE"/>
    <property type="match status" value="1"/>
</dbReference>
<evidence type="ECO:0000256" key="3">
    <source>
        <dbReference type="ARBA" id="ARBA00022679"/>
    </source>
</evidence>
<keyword evidence="4 11" id="KW-0548">Nucleotidyltransferase</keyword>
<dbReference type="InterPro" id="IPR004013">
    <property type="entry name" value="PHP_dom"/>
</dbReference>
<dbReference type="GO" id="GO:0008408">
    <property type="term" value="F:3'-5' exonuclease activity"/>
    <property type="evidence" value="ECO:0007669"/>
    <property type="project" value="UniProtKB-UniRule"/>
</dbReference>
<dbReference type="GO" id="GO:0006261">
    <property type="term" value="P:DNA-templated DNA replication"/>
    <property type="evidence" value="ECO:0007669"/>
    <property type="project" value="UniProtKB-UniRule"/>
</dbReference>
<dbReference type="Pfam" id="PF02811">
    <property type="entry name" value="PHP"/>
    <property type="match status" value="1"/>
</dbReference>
<evidence type="ECO:0000256" key="9">
    <source>
        <dbReference type="ARBA" id="ARBA00022932"/>
    </source>
</evidence>
<reference evidence="14 15" key="1">
    <citation type="submission" date="2018-06" db="EMBL/GenBank/DDBJ databases">
        <authorList>
            <consortium name="Pathogen Informatics"/>
            <person name="Doyle S."/>
        </authorList>
    </citation>
    <scope>NUCLEOTIDE SEQUENCE [LARGE SCALE GENOMIC DNA]</scope>
    <source>
        <strain evidence="14 15">NCTC13149</strain>
    </source>
</reference>
<dbReference type="InterPro" id="IPR004805">
    <property type="entry name" value="DnaE2/DnaE/PolC"/>
</dbReference>
<dbReference type="InterPro" id="IPR029460">
    <property type="entry name" value="DNAPol_HHH"/>
</dbReference>
<dbReference type="EMBL" id="UGSZ01000001">
    <property type="protein sequence ID" value="SUB57114.1"/>
    <property type="molecule type" value="Genomic_DNA"/>
</dbReference>
<dbReference type="Pfam" id="PF00929">
    <property type="entry name" value="RNase_T"/>
    <property type="match status" value="1"/>
</dbReference>
<accession>A0A379C4F7</accession>
<dbReference type="NCBIfam" id="NF001688">
    <property type="entry name" value="PRK00448.1"/>
    <property type="match status" value="1"/>
</dbReference>
<dbReference type="RefSeq" id="WP_019034562.1">
    <property type="nucleotide sequence ID" value="NZ_UGSZ01000001.1"/>
</dbReference>
<comment type="catalytic activity">
    <reaction evidence="10 11">
        <text>DNA(n) + a 2'-deoxyribonucleoside 5'-triphosphate = DNA(n+1) + diphosphate</text>
        <dbReference type="Rhea" id="RHEA:22508"/>
        <dbReference type="Rhea" id="RHEA-COMP:17339"/>
        <dbReference type="Rhea" id="RHEA-COMP:17340"/>
        <dbReference type="ChEBI" id="CHEBI:33019"/>
        <dbReference type="ChEBI" id="CHEBI:61560"/>
        <dbReference type="ChEBI" id="CHEBI:173112"/>
        <dbReference type="EC" id="2.7.7.7"/>
    </reaction>
</comment>
<dbReference type="STRING" id="1122949.GCA_000378725_00673"/>
<keyword evidence="9 11" id="KW-0239">DNA-directed DNA polymerase</keyword>
<dbReference type="InterPro" id="IPR003141">
    <property type="entry name" value="Pol/His_phosphatase_N"/>
</dbReference>
<gene>
    <name evidence="11 14" type="primary">polC</name>
    <name evidence="14" type="ORF">NCTC13149_00930</name>
</gene>
<dbReference type="InterPro" id="IPR013520">
    <property type="entry name" value="Ribonucl_H"/>
</dbReference>
<name>A0A379C4F7_9FIRM</name>
<feature type="domain" description="Exonuclease" evidence="12">
    <location>
        <begin position="400"/>
        <end position="565"/>
    </location>
</feature>
<dbReference type="Gene3D" id="1.10.150.700">
    <property type="entry name" value="PolC, middle finger domain"/>
    <property type="match status" value="1"/>
</dbReference>
<dbReference type="NCBIfam" id="TIGR01405">
    <property type="entry name" value="polC_Gram_pos"/>
    <property type="match status" value="1"/>
</dbReference>
<comment type="subcellular location">
    <subcellularLocation>
        <location evidence="11">Cytoplasm</location>
    </subcellularLocation>
</comment>
<evidence type="ECO:0000256" key="1">
    <source>
        <dbReference type="ARBA" id="ARBA00003452"/>
    </source>
</evidence>
<dbReference type="GO" id="GO:0003887">
    <property type="term" value="F:DNA-directed DNA polymerase activity"/>
    <property type="evidence" value="ECO:0007669"/>
    <property type="project" value="UniProtKB-UniRule"/>
</dbReference>
<organism evidence="14 15">
    <name type="scientific">Peptoniphilus lacrimalis</name>
    <dbReference type="NCBI Taxonomy" id="33031"/>
    <lineage>
        <taxon>Bacteria</taxon>
        <taxon>Bacillati</taxon>
        <taxon>Bacillota</taxon>
        <taxon>Tissierellia</taxon>
        <taxon>Tissierellales</taxon>
        <taxon>Peptoniphilaceae</taxon>
        <taxon>Peptoniphilus</taxon>
    </lineage>
</organism>
<dbReference type="InterPro" id="IPR006308">
    <property type="entry name" value="Pol_III_a_PolC-type_gram_pos"/>
</dbReference>
<dbReference type="Gene3D" id="2.40.50.140">
    <property type="entry name" value="Nucleic acid-binding proteins"/>
    <property type="match status" value="1"/>
</dbReference>
<keyword evidence="2 11" id="KW-0963">Cytoplasm</keyword>
<dbReference type="Gene3D" id="3.30.1900.20">
    <property type="match status" value="2"/>
</dbReference>
<dbReference type="FunFam" id="3.30.420.10:FF:000045">
    <property type="entry name" value="3'-5' exonuclease DinG"/>
    <property type="match status" value="1"/>
</dbReference>
<dbReference type="Gene3D" id="6.10.140.1510">
    <property type="match status" value="1"/>
</dbReference>
<keyword evidence="5 11" id="KW-0235">DNA replication</keyword>
<evidence type="ECO:0000256" key="11">
    <source>
        <dbReference type="HAMAP-Rule" id="MF_00356"/>
    </source>
</evidence>
<evidence type="ECO:0000259" key="13">
    <source>
        <dbReference type="SMART" id="SM00481"/>
    </source>
</evidence>
<evidence type="ECO:0000256" key="2">
    <source>
        <dbReference type="ARBA" id="ARBA00022490"/>
    </source>
</evidence>
<keyword evidence="3 11" id="KW-0808">Transferase</keyword>